<name>A0A7S5UQC5_9CAUD</name>
<evidence type="ECO:0000313" key="2">
    <source>
        <dbReference type="Proteomes" id="UP000661685"/>
    </source>
</evidence>
<evidence type="ECO:0000313" key="1">
    <source>
        <dbReference type="EMBL" id="QIG67200.1"/>
    </source>
</evidence>
<accession>A0A7S5UQC5</accession>
<reference evidence="1" key="1">
    <citation type="submission" date="2020-01" db="EMBL/GenBank/DDBJ databases">
        <title>Patterns of diversity and host range of bacteriophage communities associated with bean-nodulatin bacteria.</title>
        <authorList>
            <person name="Vann Cauwenberghe J."/>
            <person name="Santamaria R.I."/>
            <person name="Bustos P."/>
            <person name="Juarez S."/>
            <person name="Gonzalez V."/>
        </authorList>
    </citation>
    <scope>NUCLEOTIDE SEQUENCE</scope>
</reference>
<gene>
    <name evidence="1" type="ORF">EVB35_020</name>
</gene>
<protein>
    <submittedName>
        <fullName evidence="1">Uncharacterized protein</fullName>
    </submittedName>
</protein>
<organism evidence="1 2">
    <name type="scientific">Rhizobium phage RHph_TM34</name>
    <dbReference type="NCBI Taxonomy" id="2509556"/>
    <lineage>
        <taxon>Viruses</taxon>
        <taxon>Duplodnaviria</taxon>
        <taxon>Heunggongvirae</taxon>
        <taxon>Uroviricota</taxon>
        <taxon>Caudoviricetes</taxon>
        <taxon>Autographivirales</taxon>
        <taxon>Dunnvirinae</taxon>
        <taxon>Tepoztlanvirus</taxon>
        <taxon>Tepoztlanvirus RHphTM34</taxon>
    </lineage>
</organism>
<sequence length="143" mass="16137">MVQKLNNSELTLLLRFTPHLIGGSYVVNPDAANDIDVLIHEYLHTGELQTHLLSKGFHTMRSDDERYDTIDNARLMAVYEGKIGDDKCNILVVGATFWPAYQGAIAAMRNDPELYTTRDERIELHRSLARQVADIAQVELPEG</sequence>
<dbReference type="EMBL" id="MN988466">
    <property type="protein sequence ID" value="QIG67200.1"/>
    <property type="molecule type" value="Genomic_DNA"/>
</dbReference>
<keyword evidence="2" id="KW-1185">Reference proteome</keyword>
<dbReference type="Proteomes" id="UP000661685">
    <property type="component" value="Segment"/>
</dbReference>
<proteinExistence type="predicted"/>